<evidence type="ECO:0000313" key="1">
    <source>
        <dbReference type="EMBL" id="GMF61728.1"/>
    </source>
</evidence>
<reference evidence="1" key="1">
    <citation type="submission" date="2023-04" db="EMBL/GenBank/DDBJ databases">
        <title>Phytophthora fragariaefolia NBRC 109709.</title>
        <authorList>
            <person name="Ichikawa N."/>
            <person name="Sato H."/>
            <person name="Tonouchi N."/>
        </authorList>
    </citation>
    <scope>NUCLEOTIDE SEQUENCE</scope>
    <source>
        <strain evidence="1">NBRC 109709</strain>
    </source>
</reference>
<evidence type="ECO:0000313" key="2">
    <source>
        <dbReference type="Proteomes" id="UP001165121"/>
    </source>
</evidence>
<dbReference type="AlphaFoldDB" id="A0A9W7D6N7"/>
<keyword evidence="2" id="KW-1185">Reference proteome</keyword>
<proteinExistence type="predicted"/>
<organism evidence="1 2">
    <name type="scientific">Phytophthora fragariaefolia</name>
    <dbReference type="NCBI Taxonomy" id="1490495"/>
    <lineage>
        <taxon>Eukaryota</taxon>
        <taxon>Sar</taxon>
        <taxon>Stramenopiles</taxon>
        <taxon>Oomycota</taxon>
        <taxon>Peronosporomycetes</taxon>
        <taxon>Peronosporales</taxon>
        <taxon>Peronosporaceae</taxon>
        <taxon>Phytophthora</taxon>
    </lineage>
</organism>
<name>A0A9W7D6N7_9STRA</name>
<accession>A0A9W7D6N7</accession>
<dbReference type="Proteomes" id="UP001165121">
    <property type="component" value="Unassembled WGS sequence"/>
</dbReference>
<gene>
    <name evidence="1" type="ORF">Pfra01_002686100</name>
</gene>
<dbReference type="EMBL" id="BSXT01006019">
    <property type="protein sequence ID" value="GMF61728.1"/>
    <property type="molecule type" value="Genomic_DNA"/>
</dbReference>
<comment type="caution">
    <text evidence="1">The sequence shown here is derived from an EMBL/GenBank/DDBJ whole genome shotgun (WGS) entry which is preliminary data.</text>
</comment>
<sequence>MRTNVFFSVVVAVRHINQRENIHKHTASPQQPQQPLVIDNTHFDHHNPNVRSPGYRQEILLIPQGNADGTKHILRWGLGMSRGFDGLTFAAASLSNSGPGGLAETPELDRCPTFLTSGGEPQL</sequence>
<protein>
    <submittedName>
        <fullName evidence="1">Unnamed protein product</fullName>
    </submittedName>
</protein>